<evidence type="ECO:0000313" key="2">
    <source>
        <dbReference type="Proteomes" id="UP000004699"/>
    </source>
</evidence>
<reference evidence="2" key="1">
    <citation type="journal article" date="2013" name="BMC Microbiol.">
        <title>Taxonomy and evolution of bacteriochlorophyll a-containing members of the OM60/NOR5 clade of marine gammaproteobacteria: description of Luminiphilus syltensis gen. nov., sp. nov., reclassification of Haliea rubra as Pseudohaliea rubra gen. nov., comb. nov., and emendation of Chromatocurvus halotolerans.</title>
        <authorList>
            <person name="Spring S."/>
            <person name="Riedel T."/>
            <person name="Sproer C."/>
            <person name="Yan S."/>
            <person name="Harder J."/>
            <person name="Fuchs B.M."/>
        </authorList>
    </citation>
    <scope>NUCLEOTIDE SEQUENCE [LARGE SCALE GENOMIC DNA]</scope>
    <source>
        <strain evidence="2">NOR51-B</strain>
    </source>
</reference>
<organism evidence="1 2">
    <name type="scientific">Luminiphilus syltensis NOR5-1B</name>
    <dbReference type="NCBI Taxonomy" id="565045"/>
    <lineage>
        <taxon>Bacteria</taxon>
        <taxon>Pseudomonadati</taxon>
        <taxon>Pseudomonadota</taxon>
        <taxon>Gammaproteobacteria</taxon>
        <taxon>Cellvibrionales</taxon>
        <taxon>Halieaceae</taxon>
        <taxon>Luminiphilus</taxon>
    </lineage>
</organism>
<gene>
    <name evidence="1" type="ORF">NOR51B_2500</name>
</gene>
<evidence type="ECO:0000313" key="1">
    <source>
        <dbReference type="EMBL" id="EED36548.1"/>
    </source>
</evidence>
<dbReference type="Proteomes" id="UP000004699">
    <property type="component" value="Unassembled WGS sequence"/>
</dbReference>
<dbReference type="AlphaFoldDB" id="B8KWD6"/>
<dbReference type="HOGENOM" id="CLU_3169903_0_0_6"/>
<dbReference type="EMBL" id="DS999411">
    <property type="protein sequence ID" value="EED36548.1"/>
    <property type="molecule type" value="Genomic_DNA"/>
</dbReference>
<name>B8KWD6_9GAMM</name>
<sequence>MNHWFEGDLSLDIFDYGDLDPSVLQLVEDSISTALKPMFGKQGGNNK</sequence>
<protein>
    <submittedName>
        <fullName evidence="1">Uncharacterized protein</fullName>
    </submittedName>
</protein>
<accession>B8KWD6</accession>
<keyword evidence="2" id="KW-1185">Reference proteome</keyword>
<proteinExistence type="predicted"/>